<protein>
    <submittedName>
        <fullName evidence="1">Head protein</fullName>
    </submittedName>
</protein>
<reference evidence="1 2" key="1">
    <citation type="submission" date="2016-09" db="EMBL/GenBank/DDBJ databases">
        <title>Xenorhabdus thuongxuanensis sp. nov. and Xenorhabdus eapokensis sp. nov., isolated from Steinernema species.</title>
        <authorList>
            <person name="Kaempfer P."/>
            <person name="Tobias N.J."/>
            <person name="Phan Ke L."/>
            <person name="Bode H.B."/>
            <person name="Glaeser S.P."/>
        </authorList>
    </citation>
    <scope>NUCLEOTIDE SEQUENCE [LARGE SCALE GENOMIC DNA]</scope>
    <source>
        <strain evidence="1 2">30TX1</strain>
    </source>
</reference>
<dbReference type="AlphaFoldDB" id="A0A1Q5TNR1"/>
<sequence>MDFTSPEPAIEADEEITSGDFWPSIHTTDFRATMRSDGTVTAGRLIGALKNAVIETNRELASWQLQEISRGYHTLESVPASQISHESELVYLYRRAVYCTAKASLNERYRDIDTTSDGAKKADMLDPTIDDLRRDAVWAIQRIKGTTHNIVALI</sequence>
<accession>A0A1Q5TNR1</accession>
<dbReference type="InterPro" id="IPR009225">
    <property type="entry name" value="Phage_head_completion_GpL"/>
</dbReference>
<organism evidence="1 2">
    <name type="scientific">Xenorhabdus thuongxuanensis</name>
    <dbReference type="NCBI Taxonomy" id="1873484"/>
    <lineage>
        <taxon>Bacteria</taxon>
        <taxon>Pseudomonadati</taxon>
        <taxon>Pseudomonadota</taxon>
        <taxon>Gammaproteobacteria</taxon>
        <taxon>Enterobacterales</taxon>
        <taxon>Morganellaceae</taxon>
        <taxon>Xenorhabdus</taxon>
    </lineage>
</organism>
<dbReference type="OrthoDB" id="6312934at2"/>
<dbReference type="Proteomes" id="UP000186277">
    <property type="component" value="Unassembled WGS sequence"/>
</dbReference>
<keyword evidence="2" id="KW-1185">Reference proteome</keyword>
<gene>
    <name evidence="1" type="ORF">Xentx_03311</name>
</gene>
<name>A0A1Q5TNR1_9GAMM</name>
<dbReference type="RefSeq" id="WP_074021557.1">
    <property type="nucleotide sequence ID" value="NZ_CAWMWP010000062.1"/>
</dbReference>
<evidence type="ECO:0000313" key="1">
    <source>
        <dbReference type="EMBL" id="OKP01868.1"/>
    </source>
</evidence>
<dbReference type="Pfam" id="PF05926">
    <property type="entry name" value="Phage_GPL"/>
    <property type="match status" value="1"/>
</dbReference>
<proteinExistence type="predicted"/>
<evidence type="ECO:0000313" key="2">
    <source>
        <dbReference type="Proteomes" id="UP000186277"/>
    </source>
</evidence>
<dbReference type="EMBL" id="MKGR01000037">
    <property type="protein sequence ID" value="OKP01868.1"/>
    <property type="molecule type" value="Genomic_DNA"/>
</dbReference>
<comment type="caution">
    <text evidence="1">The sequence shown here is derived from an EMBL/GenBank/DDBJ whole genome shotgun (WGS) entry which is preliminary data.</text>
</comment>